<accession>A0A934KD71</accession>
<dbReference type="PROSITE" id="PS00793">
    <property type="entry name" value="DHPS_2"/>
    <property type="match status" value="1"/>
</dbReference>
<evidence type="ECO:0000256" key="9">
    <source>
        <dbReference type="ARBA" id="ARBA00022909"/>
    </source>
</evidence>
<comment type="caution">
    <text evidence="11">The sequence shown here is derived from an EMBL/GenBank/DDBJ whole genome shotgun (WGS) entry which is preliminary data.</text>
</comment>
<evidence type="ECO:0000256" key="3">
    <source>
        <dbReference type="ARBA" id="ARBA00004763"/>
    </source>
</evidence>
<evidence type="ECO:0000256" key="2">
    <source>
        <dbReference type="ARBA" id="ARBA00001946"/>
    </source>
</evidence>
<dbReference type="GO" id="GO:0046654">
    <property type="term" value="P:tetrahydrofolate biosynthetic process"/>
    <property type="evidence" value="ECO:0007669"/>
    <property type="project" value="TreeGrafter"/>
</dbReference>
<comment type="pathway">
    <text evidence="3">Cofactor biosynthesis; tetrahydrofolate biosynthesis; 7,8-dihydrofolate from 2-amino-4-hydroxy-6-hydroxymethyl-7,8-dihydropteridine diphosphate and 4-aminobenzoate: step 1/2.</text>
</comment>
<feature type="domain" description="Pterin-binding" evidence="10">
    <location>
        <begin position="6"/>
        <end position="251"/>
    </location>
</feature>
<keyword evidence="9" id="KW-0289">Folate biosynthesis</keyword>
<protein>
    <recommendedName>
        <fullName evidence="5">dihydropteroate synthase</fullName>
        <ecNumber evidence="5">2.5.1.15</ecNumber>
    </recommendedName>
</protein>
<dbReference type="EMBL" id="JAEKNQ010000021">
    <property type="protein sequence ID" value="MBJ7602635.1"/>
    <property type="molecule type" value="Genomic_DNA"/>
</dbReference>
<reference evidence="11 12" key="1">
    <citation type="submission" date="2020-10" db="EMBL/GenBank/DDBJ databases">
        <title>Ca. Dormibacterota MAGs.</title>
        <authorList>
            <person name="Montgomery K."/>
        </authorList>
    </citation>
    <scope>NUCLEOTIDE SEQUENCE [LARGE SCALE GENOMIC DNA]</scope>
    <source>
        <strain evidence="11">SC8811_S16_3</strain>
    </source>
</reference>
<dbReference type="SUPFAM" id="SSF51717">
    <property type="entry name" value="Dihydropteroate synthetase-like"/>
    <property type="match status" value="1"/>
</dbReference>
<dbReference type="GO" id="GO:0046656">
    <property type="term" value="P:folic acid biosynthetic process"/>
    <property type="evidence" value="ECO:0007669"/>
    <property type="project" value="UniProtKB-KW"/>
</dbReference>
<dbReference type="GO" id="GO:0004156">
    <property type="term" value="F:dihydropteroate synthase activity"/>
    <property type="evidence" value="ECO:0007669"/>
    <property type="project" value="UniProtKB-EC"/>
</dbReference>
<dbReference type="PANTHER" id="PTHR20941:SF1">
    <property type="entry name" value="FOLIC ACID SYNTHESIS PROTEIN FOL1"/>
    <property type="match status" value="1"/>
</dbReference>
<dbReference type="PROSITE" id="PS50972">
    <property type="entry name" value="PTERIN_BINDING"/>
    <property type="match status" value="1"/>
</dbReference>
<evidence type="ECO:0000313" key="11">
    <source>
        <dbReference type="EMBL" id="MBJ7602635.1"/>
    </source>
</evidence>
<keyword evidence="7" id="KW-0479">Metal-binding</keyword>
<dbReference type="InterPro" id="IPR000489">
    <property type="entry name" value="Pterin-binding_dom"/>
</dbReference>
<dbReference type="AlphaFoldDB" id="A0A934KD71"/>
<dbReference type="CDD" id="cd00739">
    <property type="entry name" value="DHPS"/>
    <property type="match status" value="1"/>
</dbReference>
<comment type="cofactor">
    <cofactor evidence="2">
        <name>Mg(2+)</name>
        <dbReference type="ChEBI" id="CHEBI:18420"/>
    </cofactor>
</comment>
<evidence type="ECO:0000256" key="6">
    <source>
        <dbReference type="ARBA" id="ARBA00022679"/>
    </source>
</evidence>
<evidence type="ECO:0000256" key="1">
    <source>
        <dbReference type="ARBA" id="ARBA00000012"/>
    </source>
</evidence>
<dbReference type="Pfam" id="PF00809">
    <property type="entry name" value="Pterin_bind"/>
    <property type="match status" value="1"/>
</dbReference>
<organism evidence="11 12">
    <name type="scientific">Candidatus Dormiibacter inghamiae</name>
    <dbReference type="NCBI Taxonomy" id="3127013"/>
    <lineage>
        <taxon>Bacteria</taxon>
        <taxon>Bacillati</taxon>
        <taxon>Candidatus Dormiibacterota</taxon>
        <taxon>Candidatus Dormibacteria</taxon>
        <taxon>Candidatus Dormibacterales</taxon>
        <taxon>Candidatus Dormibacteraceae</taxon>
        <taxon>Candidatus Dormiibacter</taxon>
    </lineage>
</organism>
<evidence type="ECO:0000313" key="12">
    <source>
        <dbReference type="Proteomes" id="UP000620075"/>
    </source>
</evidence>
<evidence type="ECO:0000256" key="7">
    <source>
        <dbReference type="ARBA" id="ARBA00022723"/>
    </source>
</evidence>
<sequence>MRPKRVLVMGIVNVTPDSFSGDGIMAAEAAVAHGLALAREGADILDVGGESTRPGHQPVADGEEMRRILPVVEALAGLGLKVSIDTTKRAVAAAALAAGARMVNDVWGLQRSPELAGLAAEHRAELVVMHNQEGTHYGQDLMAEIKRSLRESLRLAEAAGQPLERTWVDPGIGFGKLAFHNVEVLRRLAELHELGQPILLGASRKSFLERVFGQPLSMRAWGTAATVAAGVLRGVSMVRVHDVKEMLAVVRVAEALRQP</sequence>
<name>A0A934KD71_9BACT</name>
<dbReference type="InterPro" id="IPR045031">
    <property type="entry name" value="DHP_synth-like"/>
</dbReference>
<dbReference type="NCBIfam" id="TIGR01496">
    <property type="entry name" value="DHPS"/>
    <property type="match status" value="1"/>
</dbReference>
<dbReference type="Proteomes" id="UP000620075">
    <property type="component" value="Unassembled WGS sequence"/>
</dbReference>
<dbReference type="GO" id="GO:0046872">
    <property type="term" value="F:metal ion binding"/>
    <property type="evidence" value="ECO:0007669"/>
    <property type="project" value="UniProtKB-KW"/>
</dbReference>
<evidence type="ECO:0000256" key="8">
    <source>
        <dbReference type="ARBA" id="ARBA00022842"/>
    </source>
</evidence>
<comment type="similarity">
    <text evidence="4">Belongs to the DHPS family.</text>
</comment>
<dbReference type="RefSeq" id="WP_338177319.1">
    <property type="nucleotide sequence ID" value="NZ_JAEKNQ010000021.1"/>
</dbReference>
<dbReference type="EC" id="2.5.1.15" evidence="5"/>
<proteinExistence type="inferred from homology"/>
<dbReference type="PANTHER" id="PTHR20941">
    <property type="entry name" value="FOLATE SYNTHESIS PROTEINS"/>
    <property type="match status" value="1"/>
</dbReference>
<dbReference type="Gene3D" id="3.20.20.20">
    <property type="entry name" value="Dihydropteroate synthase-like"/>
    <property type="match status" value="1"/>
</dbReference>
<keyword evidence="8" id="KW-0460">Magnesium</keyword>
<dbReference type="GO" id="GO:0005829">
    <property type="term" value="C:cytosol"/>
    <property type="evidence" value="ECO:0007669"/>
    <property type="project" value="TreeGrafter"/>
</dbReference>
<evidence type="ECO:0000259" key="10">
    <source>
        <dbReference type="PROSITE" id="PS50972"/>
    </source>
</evidence>
<dbReference type="InterPro" id="IPR011005">
    <property type="entry name" value="Dihydropteroate_synth-like_sf"/>
</dbReference>
<dbReference type="InterPro" id="IPR006390">
    <property type="entry name" value="DHP_synth_dom"/>
</dbReference>
<evidence type="ECO:0000256" key="4">
    <source>
        <dbReference type="ARBA" id="ARBA00009503"/>
    </source>
</evidence>
<keyword evidence="6 11" id="KW-0808">Transferase</keyword>
<comment type="catalytic activity">
    <reaction evidence="1">
        <text>(7,8-dihydropterin-6-yl)methyl diphosphate + 4-aminobenzoate = 7,8-dihydropteroate + diphosphate</text>
        <dbReference type="Rhea" id="RHEA:19949"/>
        <dbReference type="ChEBI" id="CHEBI:17836"/>
        <dbReference type="ChEBI" id="CHEBI:17839"/>
        <dbReference type="ChEBI" id="CHEBI:33019"/>
        <dbReference type="ChEBI" id="CHEBI:72950"/>
        <dbReference type="EC" id="2.5.1.15"/>
    </reaction>
</comment>
<gene>
    <name evidence="11" type="primary">folP</name>
    <name evidence="11" type="ORF">JF888_05510</name>
</gene>
<evidence type="ECO:0000256" key="5">
    <source>
        <dbReference type="ARBA" id="ARBA00012458"/>
    </source>
</evidence>